<keyword evidence="2" id="KW-1185">Reference proteome</keyword>
<proteinExistence type="predicted"/>
<comment type="caution">
    <text evidence="1">The sequence shown here is derived from an EMBL/GenBank/DDBJ whole genome shotgun (WGS) entry which is preliminary data.</text>
</comment>
<dbReference type="Gene3D" id="3.40.50.1820">
    <property type="entry name" value="alpha/beta hydrolase"/>
    <property type="match status" value="1"/>
</dbReference>
<name>A0A9W9P894_9EURO</name>
<dbReference type="PANTHER" id="PTHR31591">
    <property type="entry name" value="UPF0613 PROTEIN PB24D3.06C"/>
    <property type="match status" value="1"/>
</dbReference>
<dbReference type="Proteomes" id="UP001150941">
    <property type="component" value="Unassembled WGS sequence"/>
</dbReference>
<dbReference type="SUPFAM" id="SSF53474">
    <property type="entry name" value="alpha/beta-Hydrolases"/>
    <property type="match status" value="1"/>
</dbReference>
<evidence type="ECO:0000313" key="2">
    <source>
        <dbReference type="Proteomes" id="UP001150941"/>
    </source>
</evidence>
<dbReference type="GeneID" id="83201010"/>
<dbReference type="InterPro" id="IPR013744">
    <property type="entry name" value="SidJ"/>
</dbReference>
<dbReference type="AlphaFoldDB" id="A0A9W9P894"/>
<dbReference type="EMBL" id="JAPQKS010000003">
    <property type="protein sequence ID" value="KAJ5239791.1"/>
    <property type="molecule type" value="Genomic_DNA"/>
</dbReference>
<gene>
    <name evidence="1" type="ORF">N7468_004410</name>
</gene>
<dbReference type="OrthoDB" id="10034502at2759"/>
<dbReference type="RefSeq" id="XP_058332710.1">
    <property type="nucleotide sequence ID" value="XM_058473707.1"/>
</dbReference>
<evidence type="ECO:0000313" key="1">
    <source>
        <dbReference type="EMBL" id="KAJ5239791.1"/>
    </source>
</evidence>
<accession>A0A9W9P894</accession>
<sequence>MSTASHPGILHEYAPSLVTFEFTSPGRPQGKPNSLIFVGGLTDGLKTVPYVANLAKALEPTEWSVFNTLLSSSYIGFGLSSLDQDVEQIGQGGKVVIMGHSTGSQDVLHYIYAQNPFPRDPAFDVGLKFLTRPPVDGAILQAPVSDREAVAHLIKMADKPNEARGAYEQLVSAAKRQPWTDDKKDCILPLKLTSQLGLPGHAPISARRFLSLLSPDSPEHPEQDDLFSSDLTDKRHKETFGQIAARGLLRSKLLVLYSGSDEYCPPSVDKTRLLERWKQATEDGGASWDENSGIVPGATHNARDEGQEDLIGRVVRYLQGI</sequence>
<organism evidence="1 2">
    <name type="scientific">Penicillium chermesinum</name>
    <dbReference type="NCBI Taxonomy" id="63820"/>
    <lineage>
        <taxon>Eukaryota</taxon>
        <taxon>Fungi</taxon>
        <taxon>Dikarya</taxon>
        <taxon>Ascomycota</taxon>
        <taxon>Pezizomycotina</taxon>
        <taxon>Eurotiomycetes</taxon>
        <taxon>Eurotiomycetidae</taxon>
        <taxon>Eurotiales</taxon>
        <taxon>Aspergillaceae</taxon>
        <taxon>Penicillium</taxon>
    </lineage>
</organism>
<dbReference type="GO" id="GO:0017000">
    <property type="term" value="P:antibiotic biosynthetic process"/>
    <property type="evidence" value="ECO:0007669"/>
    <property type="project" value="UniProtKB-ARBA"/>
</dbReference>
<dbReference type="GO" id="GO:0072330">
    <property type="term" value="P:monocarboxylic acid biosynthetic process"/>
    <property type="evidence" value="ECO:0007669"/>
    <property type="project" value="UniProtKB-ARBA"/>
</dbReference>
<protein>
    <submittedName>
        <fullName evidence="1">Uncharacterized protein</fullName>
    </submittedName>
</protein>
<dbReference type="PANTHER" id="PTHR31591:SF5">
    <property type="entry name" value="DOLICHOL-PHOSPHATE MANNOSYLTRANSFERASE"/>
    <property type="match status" value="1"/>
</dbReference>
<reference evidence="1" key="2">
    <citation type="journal article" date="2023" name="IMA Fungus">
        <title>Comparative genomic study of the Penicillium genus elucidates a diverse pangenome and 15 lateral gene transfer events.</title>
        <authorList>
            <person name="Petersen C."/>
            <person name="Sorensen T."/>
            <person name="Nielsen M.R."/>
            <person name="Sondergaard T.E."/>
            <person name="Sorensen J.L."/>
            <person name="Fitzpatrick D.A."/>
            <person name="Frisvad J.C."/>
            <person name="Nielsen K.L."/>
        </authorList>
    </citation>
    <scope>NUCLEOTIDE SEQUENCE</scope>
    <source>
        <strain evidence="1">IBT 19713</strain>
    </source>
</reference>
<dbReference type="Pfam" id="PF08538">
    <property type="entry name" value="DUF1749"/>
    <property type="match status" value="1"/>
</dbReference>
<dbReference type="InterPro" id="IPR029058">
    <property type="entry name" value="AB_hydrolase_fold"/>
</dbReference>
<reference evidence="1" key="1">
    <citation type="submission" date="2022-11" db="EMBL/GenBank/DDBJ databases">
        <authorList>
            <person name="Petersen C."/>
        </authorList>
    </citation>
    <scope>NUCLEOTIDE SEQUENCE</scope>
    <source>
        <strain evidence="1">IBT 19713</strain>
    </source>
</reference>